<dbReference type="EMBL" id="UOFG01000159">
    <property type="protein sequence ID" value="VAW61936.1"/>
    <property type="molecule type" value="Genomic_DNA"/>
</dbReference>
<proteinExistence type="predicted"/>
<gene>
    <name evidence="1" type="ORF">MNBD_GAMMA11-1648</name>
</gene>
<evidence type="ECO:0000313" key="1">
    <source>
        <dbReference type="EMBL" id="VAW61936.1"/>
    </source>
</evidence>
<name>A0A3B0Y0L0_9ZZZZ</name>
<accession>A0A3B0Y0L0</accession>
<organism evidence="1">
    <name type="scientific">hydrothermal vent metagenome</name>
    <dbReference type="NCBI Taxonomy" id="652676"/>
    <lineage>
        <taxon>unclassified sequences</taxon>
        <taxon>metagenomes</taxon>
        <taxon>ecological metagenomes</taxon>
    </lineage>
</organism>
<sequence>MSEEDRNERVSDLFALIEQKFITESDNNGTIKTGTYVFVANPPPLNLQSATEHLDADSFFWGTAGQAIATEDKRVAMALAPVIFNLWPESLYVVVFNAHSPGKPILGKWLNYVLVSESHTESIQKIKPPEYTVITFDWGDLVGT</sequence>
<protein>
    <submittedName>
        <fullName evidence="1">Uncharacterized protein</fullName>
    </submittedName>
</protein>
<dbReference type="AlphaFoldDB" id="A0A3B0Y0L0"/>
<reference evidence="1" key="1">
    <citation type="submission" date="2018-06" db="EMBL/GenBank/DDBJ databases">
        <authorList>
            <person name="Zhirakovskaya E."/>
        </authorList>
    </citation>
    <scope>NUCLEOTIDE SEQUENCE</scope>
</reference>